<feature type="compositionally biased region" description="Basic and acidic residues" evidence="1">
    <location>
        <begin position="68"/>
        <end position="79"/>
    </location>
</feature>
<feature type="compositionally biased region" description="Polar residues" evidence="1">
    <location>
        <begin position="358"/>
        <end position="367"/>
    </location>
</feature>
<feature type="region of interest" description="Disordered" evidence="1">
    <location>
        <begin position="35"/>
        <end position="165"/>
    </location>
</feature>
<feature type="compositionally biased region" description="Polar residues" evidence="1">
    <location>
        <begin position="268"/>
        <end position="288"/>
    </location>
</feature>
<proteinExistence type="predicted"/>
<feature type="region of interest" description="Disordered" evidence="1">
    <location>
        <begin position="358"/>
        <end position="379"/>
    </location>
</feature>
<feature type="transmembrane region" description="Helical" evidence="2">
    <location>
        <begin position="436"/>
        <end position="462"/>
    </location>
</feature>
<evidence type="ECO:0000313" key="4">
    <source>
        <dbReference type="Proteomes" id="UP000694564"/>
    </source>
</evidence>
<feature type="compositionally biased region" description="Polar residues" evidence="1">
    <location>
        <begin position="215"/>
        <end position="224"/>
    </location>
</feature>
<feature type="compositionally biased region" description="Low complexity" evidence="1">
    <location>
        <begin position="196"/>
        <end position="207"/>
    </location>
</feature>
<dbReference type="GeneTree" id="ENSGT00390000016847"/>
<dbReference type="PANTHER" id="PTHR22094:SF0">
    <property type="entry name" value="MUCIN-LIKE PROTEIN 3"/>
    <property type="match status" value="1"/>
</dbReference>
<dbReference type="Ensembl" id="ENSSVLT00005007555.1">
    <property type="protein sequence ID" value="ENSSVLP00005006785.1"/>
    <property type="gene ID" value="ENSSVLG00005005513.1"/>
</dbReference>
<feature type="region of interest" description="Disordered" evidence="1">
    <location>
        <begin position="196"/>
        <end position="288"/>
    </location>
</feature>
<keyword evidence="2" id="KW-0472">Membrane</keyword>
<feature type="compositionally biased region" description="Polar residues" evidence="1">
    <location>
        <begin position="137"/>
        <end position="147"/>
    </location>
</feature>
<keyword evidence="2" id="KW-0812">Transmembrane</keyword>
<keyword evidence="2" id="KW-1133">Transmembrane helix</keyword>
<evidence type="ECO:0008006" key="5">
    <source>
        <dbReference type="Google" id="ProtNLM"/>
    </source>
</evidence>
<reference evidence="3" key="1">
    <citation type="submission" date="2025-08" db="UniProtKB">
        <authorList>
            <consortium name="Ensembl"/>
        </authorList>
    </citation>
    <scope>IDENTIFICATION</scope>
</reference>
<sequence>HFCWRHSLSKSLKTHGKFLICLFPFTGTTPFQELQKTGESPSGHLFPLTPGLIYSSSSDHNPLHTRQRPPDLPKSIETRKTKHQYNTTYPSKAIHKSTDNSKTLDNESSGIHHKAPPISEQNTSNQGKDPIIRNRRSLSSDSTSPLKGSSDEKHPTSAPKRTTCKITKSVRISRAMTVRPVDEIISTYDMKSITTPHTVTSPSHSSVNSEINKKPTVSSDNTTKAMMPSHKTTRTPEKSDGAEEYHTTIASDKPLTKTSKHTKETISSHKITGTQGNHEKITGTQGNHEITGTQVIPTEHGGEATGTQVIPTEHGGEATGAQKTTSTIKKTTRFLEISTTLTTETIKSLIKSTENPEMTATVTQTIRSPGKAPEDKSFTTISPYLSKTGVTTSEVDLSSIMSEAPGNKSHSHQSNDGSQAGLHAGKVGENGSFPPWAIVIVVLVAVILLLLFLGLIFLVFSVTQTRRALTRNTENDDPEDNEGPNSYPVYLMEQQTLGMSQIPSPQ</sequence>
<name>A0A8D2B083_SCIVU</name>
<accession>A0A8D2B083</accession>
<dbReference type="OrthoDB" id="9838476at2759"/>
<dbReference type="Proteomes" id="UP000694564">
    <property type="component" value="Chromosome 7"/>
</dbReference>
<evidence type="ECO:0000256" key="2">
    <source>
        <dbReference type="SAM" id="Phobius"/>
    </source>
</evidence>
<feature type="compositionally biased region" description="Basic and acidic residues" evidence="1">
    <location>
        <begin position="96"/>
        <end position="105"/>
    </location>
</feature>
<feature type="compositionally biased region" description="Basic and acidic residues" evidence="1">
    <location>
        <begin position="234"/>
        <end position="246"/>
    </location>
</feature>
<dbReference type="PANTHER" id="PTHR22094">
    <property type="entry name" value="DIFFUSE PANBRONCHIOLITIS CRITICAL REGION GENE 1"/>
    <property type="match status" value="1"/>
</dbReference>
<feature type="region of interest" description="Disordered" evidence="1">
    <location>
        <begin position="308"/>
        <end position="327"/>
    </location>
</feature>
<dbReference type="AlphaFoldDB" id="A0A8D2B083"/>
<keyword evidence="4" id="KW-1185">Reference proteome</keyword>
<organism evidence="3 4">
    <name type="scientific">Sciurus vulgaris</name>
    <name type="common">Eurasian red squirrel</name>
    <dbReference type="NCBI Taxonomy" id="55149"/>
    <lineage>
        <taxon>Eukaryota</taxon>
        <taxon>Metazoa</taxon>
        <taxon>Chordata</taxon>
        <taxon>Craniata</taxon>
        <taxon>Vertebrata</taxon>
        <taxon>Euteleostomi</taxon>
        <taxon>Mammalia</taxon>
        <taxon>Eutheria</taxon>
        <taxon>Euarchontoglires</taxon>
        <taxon>Glires</taxon>
        <taxon>Rodentia</taxon>
        <taxon>Sciuromorpha</taxon>
        <taxon>Sciuridae</taxon>
        <taxon>Sciurinae</taxon>
        <taxon>Sciurini</taxon>
        <taxon>Sciurus</taxon>
    </lineage>
</organism>
<feature type="region of interest" description="Disordered" evidence="1">
    <location>
        <begin position="402"/>
        <end position="423"/>
    </location>
</feature>
<reference evidence="3" key="2">
    <citation type="submission" date="2025-09" db="UniProtKB">
        <authorList>
            <consortium name="Ensembl"/>
        </authorList>
    </citation>
    <scope>IDENTIFICATION</scope>
</reference>
<dbReference type="InterPro" id="IPR026623">
    <property type="entry name" value="MUCL3"/>
</dbReference>
<protein>
    <recommendedName>
        <fullName evidence="5">Diffuse panbronchiolitis critical region protein 1</fullName>
    </recommendedName>
</protein>
<evidence type="ECO:0000313" key="3">
    <source>
        <dbReference type="Ensembl" id="ENSSVLP00005006785.1"/>
    </source>
</evidence>
<evidence type="ECO:0000256" key="1">
    <source>
        <dbReference type="SAM" id="MobiDB-lite"/>
    </source>
</evidence>